<dbReference type="PANTHER" id="PTHR10015">
    <property type="entry name" value="HEAT SHOCK TRANSCRIPTION FACTOR"/>
    <property type="match status" value="1"/>
</dbReference>
<dbReference type="GO" id="GO:0003700">
    <property type="term" value="F:DNA-binding transcription factor activity"/>
    <property type="evidence" value="ECO:0007669"/>
    <property type="project" value="InterPro"/>
</dbReference>
<protein>
    <recommendedName>
        <fullName evidence="4">HSF-type DNA-binding domain-containing protein</fullName>
    </recommendedName>
</protein>
<evidence type="ECO:0000259" key="4">
    <source>
        <dbReference type="PROSITE" id="PS00434"/>
    </source>
</evidence>
<organism evidence="5 6">
    <name type="scientific">Paramecium primaurelia</name>
    <dbReference type="NCBI Taxonomy" id="5886"/>
    <lineage>
        <taxon>Eukaryota</taxon>
        <taxon>Sar</taxon>
        <taxon>Alveolata</taxon>
        <taxon>Ciliophora</taxon>
        <taxon>Intramacronucleata</taxon>
        <taxon>Oligohymenophorea</taxon>
        <taxon>Peniculida</taxon>
        <taxon>Parameciidae</taxon>
        <taxon>Paramecium</taxon>
    </lineage>
</organism>
<dbReference type="InterPro" id="IPR000232">
    <property type="entry name" value="HSF_DNA-bd"/>
</dbReference>
<dbReference type="FunFam" id="1.10.10.10:FF:000592">
    <property type="entry name" value="Uncharacterized protein"/>
    <property type="match status" value="1"/>
</dbReference>
<dbReference type="Proteomes" id="UP000688137">
    <property type="component" value="Unassembled WGS sequence"/>
</dbReference>
<dbReference type="PANTHER" id="PTHR10015:SF206">
    <property type="entry name" value="HSF-TYPE DNA-BINDING DOMAIN-CONTAINING PROTEIN"/>
    <property type="match status" value="1"/>
</dbReference>
<name>A0A8S1M3B9_PARPR</name>
<dbReference type="AlphaFoldDB" id="A0A8S1M3B9"/>
<dbReference type="GO" id="GO:0043565">
    <property type="term" value="F:sequence-specific DNA binding"/>
    <property type="evidence" value="ECO:0007669"/>
    <property type="project" value="InterPro"/>
</dbReference>
<evidence type="ECO:0000313" key="5">
    <source>
        <dbReference type="EMBL" id="CAD8074169.1"/>
    </source>
</evidence>
<proteinExistence type="inferred from homology"/>
<keyword evidence="1" id="KW-0238">DNA-binding</keyword>
<evidence type="ECO:0000256" key="3">
    <source>
        <dbReference type="SAM" id="MobiDB-lite"/>
    </source>
</evidence>
<dbReference type="PROSITE" id="PS00434">
    <property type="entry name" value="HSF_DOMAIN"/>
    <property type="match status" value="1"/>
</dbReference>
<keyword evidence="6" id="KW-1185">Reference proteome</keyword>
<dbReference type="SMART" id="SM00415">
    <property type="entry name" value="HSF"/>
    <property type="match status" value="1"/>
</dbReference>
<dbReference type="EMBL" id="CAJJDM010000052">
    <property type="protein sequence ID" value="CAD8074169.1"/>
    <property type="molecule type" value="Genomic_DNA"/>
</dbReference>
<reference evidence="5" key="1">
    <citation type="submission" date="2021-01" db="EMBL/GenBank/DDBJ databases">
        <authorList>
            <consortium name="Genoscope - CEA"/>
            <person name="William W."/>
        </authorList>
    </citation>
    <scope>NUCLEOTIDE SEQUENCE</scope>
</reference>
<gene>
    <name evidence="5" type="ORF">PPRIM_AZ9-3.1.T0520113</name>
</gene>
<comment type="caution">
    <text evidence="5">The sequence shown here is derived from an EMBL/GenBank/DDBJ whole genome shotgun (WGS) entry which is preliminary data.</text>
</comment>
<sequence length="414" mass="49748">MSIQFTSIFKSKLIKMILLYINFNELEEQQLPLYFKRQLSYKSTKSKRNFEFSFKNILNGYGIQYNSFSQLNSGKLHYQSIYQQIYLKLNNQNPEFEDIISFNSVGNAFIVKDQTGFSDFVLPKQFKHQNFSSFIRQLNMYSFKKIRNVNNQYQFSHHYFLKGREDLLYKIMRKNGVMQRCHYLKLQNKAKQEVTQLYSNYSELKTDIEQIQKELVYFYQQFDQFQSTISTLIDSSRQQIRELSIIKNQNSICNDLLFQVLANVSKSQPEQKYHFQYPFTNSTQQTQTTKSNGSDKDELNNDNENNNNSSKEGKIYVIVIILRYQSKFLEQFLQRTIIIIEIRLNRICNNIFQKWNQIIIQIIILPKHNFIILLQSDYLDRISFLVLKNKFNRLLFLKQTYSQKIYLKQQGYRQ</sequence>
<comment type="similarity">
    <text evidence="2">Belongs to the HSF family.</text>
</comment>
<evidence type="ECO:0000256" key="2">
    <source>
        <dbReference type="RuleBase" id="RU004020"/>
    </source>
</evidence>
<evidence type="ECO:0000256" key="1">
    <source>
        <dbReference type="ARBA" id="ARBA00023125"/>
    </source>
</evidence>
<feature type="domain" description="HSF-type DNA-binding" evidence="4">
    <location>
        <begin position="122"/>
        <end position="146"/>
    </location>
</feature>
<accession>A0A8S1M3B9</accession>
<evidence type="ECO:0000313" key="6">
    <source>
        <dbReference type="Proteomes" id="UP000688137"/>
    </source>
</evidence>
<feature type="region of interest" description="Disordered" evidence="3">
    <location>
        <begin position="283"/>
        <end position="307"/>
    </location>
</feature>
<dbReference type="Pfam" id="PF00447">
    <property type="entry name" value="HSF_DNA-bind"/>
    <property type="match status" value="1"/>
</dbReference>